<dbReference type="SUPFAM" id="SSF56784">
    <property type="entry name" value="HAD-like"/>
    <property type="match status" value="1"/>
</dbReference>
<dbReference type="InterPro" id="IPR059000">
    <property type="entry name" value="ATPase_P-type_domA"/>
</dbReference>
<dbReference type="Gene3D" id="3.40.1110.10">
    <property type="entry name" value="Calcium-transporting ATPase, cytoplasmic domain N"/>
    <property type="match status" value="1"/>
</dbReference>
<feature type="transmembrane region" description="Helical" evidence="9">
    <location>
        <begin position="1097"/>
        <end position="1124"/>
    </location>
</feature>
<evidence type="ECO:0000256" key="9">
    <source>
        <dbReference type="SAM" id="Phobius"/>
    </source>
</evidence>
<dbReference type="FunFam" id="3.40.50.1000:FF:000028">
    <property type="entry name" value="Calcium-transporting P-type ATPase, putative"/>
    <property type="match status" value="1"/>
</dbReference>
<name>A0AAD5UIJ0_9FUNG</name>
<keyword evidence="4" id="KW-0067">ATP-binding</keyword>
<organism evidence="11 12">
    <name type="scientific">Boothiomyces macroporosus</name>
    <dbReference type="NCBI Taxonomy" id="261099"/>
    <lineage>
        <taxon>Eukaryota</taxon>
        <taxon>Fungi</taxon>
        <taxon>Fungi incertae sedis</taxon>
        <taxon>Chytridiomycota</taxon>
        <taxon>Chytridiomycota incertae sedis</taxon>
        <taxon>Chytridiomycetes</taxon>
        <taxon>Rhizophydiales</taxon>
        <taxon>Terramycetaceae</taxon>
        <taxon>Boothiomyces</taxon>
    </lineage>
</organism>
<dbReference type="InterPro" id="IPR023299">
    <property type="entry name" value="ATPase_P-typ_cyto_dom_N"/>
</dbReference>
<keyword evidence="12" id="KW-1185">Reference proteome</keyword>
<feature type="transmembrane region" description="Helical" evidence="9">
    <location>
        <begin position="279"/>
        <end position="296"/>
    </location>
</feature>
<feature type="transmembrane region" description="Helical" evidence="9">
    <location>
        <begin position="443"/>
        <end position="465"/>
    </location>
</feature>
<dbReference type="SFLD" id="SFLDS00003">
    <property type="entry name" value="Haloacid_Dehalogenase"/>
    <property type="match status" value="1"/>
</dbReference>
<dbReference type="GO" id="GO:0005524">
    <property type="term" value="F:ATP binding"/>
    <property type="evidence" value="ECO:0007669"/>
    <property type="project" value="UniProtKB-KW"/>
</dbReference>
<evidence type="ECO:0000313" key="12">
    <source>
        <dbReference type="Proteomes" id="UP001210925"/>
    </source>
</evidence>
<dbReference type="SUPFAM" id="SSF81665">
    <property type="entry name" value="Calcium ATPase, transmembrane domain M"/>
    <property type="match status" value="1"/>
</dbReference>
<dbReference type="PRINTS" id="PR00119">
    <property type="entry name" value="CATATPASE"/>
</dbReference>
<dbReference type="GO" id="GO:0016887">
    <property type="term" value="F:ATP hydrolysis activity"/>
    <property type="evidence" value="ECO:0007669"/>
    <property type="project" value="InterPro"/>
</dbReference>
<dbReference type="Pfam" id="PF00689">
    <property type="entry name" value="Cation_ATPase_C"/>
    <property type="match status" value="1"/>
</dbReference>
<evidence type="ECO:0000256" key="6">
    <source>
        <dbReference type="ARBA" id="ARBA00022989"/>
    </source>
</evidence>
<dbReference type="PANTHER" id="PTHR43294:SF20">
    <property type="entry name" value="P-TYPE ATPASE"/>
    <property type="match status" value="1"/>
</dbReference>
<dbReference type="GO" id="GO:0005384">
    <property type="term" value="F:manganese ion transmembrane transporter activity"/>
    <property type="evidence" value="ECO:0007669"/>
    <property type="project" value="UniProtKB-ARBA"/>
</dbReference>
<dbReference type="InterPro" id="IPR044492">
    <property type="entry name" value="P_typ_ATPase_HD_dom"/>
</dbReference>
<dbReference type="SFLD" id="SFLDG00002">
    <property type="entry name" value="C1.7:_P-type_atpase_like"/>
    <property type="match status" value="1"/>
</dbReference>
<dbReference type="InterPro" id="IPR036412">
    <property type="entry name" value="HAD-like_sf"/>
</dbReference>
<dbReference type="GO" id="GO:0005391">
    <property type="term" value="F:P-type sodium:potassium-exchanging transporter activity"/>
    <property type="evidence" value="ECO:0007669"/>
    <property type="project" value="TreeGrafter"/>
</dbReference>
<keyword evidence="2 9" id="KW-0812">Transmembrane</keyword>
<dbReference type="InterPro" id="IPR006068">
    <property type="entry name" value="ATPase_P-typ_cation-transptr_C"/>
</dbReference>
<dbReference type="FunFam" id="3.40.50.1000:FF:000001">
    <property type="entry name" value="Phospholipid-transporting ATPase IC"/>
    <property type="match status" value="1"/>
</dbReference>
<keyword evidence="3" id="KW-0547">Nucleotide-binding</keyword>
<evidence type="ECO:0000256" key="1">
    <source>
        <dbReference type="ARBA" id="ARBA00004141"/>
    </source>
</evidence>
<dbReference type="GO" id="GO:0006883">
    <property type="term" value="P:intracellular sodium ion homeostasis"/>
    <property type="evidence" value="ECO:0007669"/>
    <property type="project" value="TreeGrafter"/>
</dbReference>
<evidence type="ECO:0000256" key="7">
    <source>
        <dbReference type="ARBA" id="ARBA00023136"/>
    </source>
</evidence>
<reference evidence="11" key="1">
    <citation type="submission" date="2020-05" db="EMBL/GenBank/DDBJ databases">
        <title>Phylogenomic resolution of chytrid fungi.</title>
        <authorList>
            <person name="Stajich J.E."/>
            <person name="Amses K."/>
            <person name="Simmons R."/>
            <person name="Seto K."/>
            <person name="Myers J."/>
            <person name="Bonds A."/>
            <person name="Quandt C.A."/>
            <person name="Barry K."/>
            <person name="Liu P."/>
            <person name="Grigoriev I."/>
            <person name="Longcore J.E."/>
            <person name="James T.Y."/>
        </authorList>
    </citation>
    <scope>NUCLEOTIDE SEQUENCE</scope>
    <source>
        <strain evidence="11">PLAUS21</strain>
    </source>
</reference>
<dbReference type="PANTHER" id="PTHR43294">
    <property type="entry name" value="SODIUM/POTASSIUM-TRANSPORTING ATPASE SUBUNIT ALPHA"/>
    <property type="match status" value="1"/>
</dbReference>
<dbReference type="GO" id="GO:0036376">
    <property type="term" value="P:sodium ion export across plasma membrane"/>
    <property type="evidence" value="ECO:0007669"/>
    <property type="project" value="TreeGrafter"/>
</dbReference>
<dbReference type="EMBL" id="JADGKB010000056">
    <property type="protein sequence ID" value="KAJ3256073.1"/>
    <property type="molecule type" value="Genomic_DNA"/>
</dbReference>
<evidence type="ECO:0000256" key="5">
    <source>
        <dbReference type="ARBA" id="ARBA00022967"/>
    </source>
</evidence>
<evidence type="ECO:0000313" key="11">
    <source>
        <dbReference type="EMBL" id="KAJ3256073.1"/>
    </source>
</evidence>
<dbReference type="InterPro" id="IPR018303">
    <property type="entry name" value="ATPase_P-typ_P_site"/>
</dbReference>
<gene>
    <name evidence="11" type="primary">ENA2</name>
    <name evidence="11" type="ORF">HK103_005756</name>
</gene>
<dbReference type="GO" id="GO:1990573">
    <property type="term" value="P:potassium ion import across plasma membrane"/>
    <property type="evidence" value="ECO:0007669"/>
    <property type="project" value="TreeGrafter"/>
</dbReference>
<dbReference type="InterPro" id="IPR008250">
    <property type="entry name" value="ATPase_P-typ_transduc_dom_A_sf"/>
</dbReference>
<dbReference type="SFLD" id="SFLDF00027">
    <property type="entry name" value="p-type_atpase"/>
    <property type="match status" value="1"/>
</dbReference>
<dbReference type="Pfam" id="PF00690">
    <property type="entry name" value="Cation_ATPase_N"/>
    <property type="match status" value="1"/>
</dbReference>
<accession>A0AAD5UIJ0</accession>
<sequence>MEKDENISVRLDGRASIEHQIDIHVVDLVEAVENPDITVLDILQGLKYVMDYRIANGKMQHLELGLMKRLADGLLNQTGKKSGNLLNQKPTEEADLAFALFGDFVANVSEFRVAVGEKSAPDLCYKLKIHRRCQPRSTKEQRMAAATILGLLTLRFPQFHDWHDLVDSDEYDDVERLMKEFPETFTTPVMPIADTLHPPQVLYFDKNSEDLAQMYGSNTANGLPKSKIDSLREYYGENCLPPPPKTSVWKMIWGQLTDFMVLILTAASIIEIIMGDIKAAIVLLTVVLINVLIGVTQEYNANKALEALLTLTVPKASVIRDGVQMSVDSKELVPGDLVVLEEGDAVPADLRLCEVAQLDIIESILTGESLPVSKSIRTIRKRTRKLPLGDCKGNAFMTTVVSRGRGRGIVVRAGTSTEIGKISAAISGAAHAKTNIEKQLSKLGMWLVALAVLLVIIIVVIGILWKRPTIDMIDIGISLAVSVIPEGLVAVVTIAMALGVTRMAKLNAIVKKLPCVETVGSVNYICSDKTGTLTEGKMGAQRIWTADNCHYNITHSTTLDPNLGEINCVSSTLLQEGIEHNELSHLHEEREVGKSIEKIPGPLTATLMVASLCNNSSISKEFETEKWVSQGDPTEVALLVAGYKSSLSRAWFVDEAKLAKVGEYAFDSDRKLMSSVYSGTKNSPSEIQKLSFVLVKGAPEAVLKHCTHYITPSAEHLKGFKYLQEFPAEPLNDQFVEYISSQSADMASSGLRVLAMAIRKVSVEEGQGIIAANKATAAESDLVFAGFIGLIDPPKAGVKESIALSKTAGIKVVMITGDHVATASAIAKDLGILDPSDPHSNRAMKGYEIDLLSEEVLAEQRPFPVVFARVSPDNKLKIVKALQRKGNSVVMTGDGVNDAPAIKQADVGVAMGIAGTEITKQAADMVLANDDFTTIVAAVKEGRQVYDNILKFVVYLLSCNGAEVLLFLLCVSINVDLPFTTIQILWANIFADIPPALSLGLEPAEDDIMERPPRPQNQGVLTAINSSVIILQALLMSLLTFGVYLLSVNNHFCGADTVEKQESFAFILLTTMQLVQSFLSRSVTISVFKTGIIGNKILVFSFFLSFGLMLLGLEVPVIASWLGLTDPGGAAWGVVWICVAIQIVFVEVLKLVVRSFFLPKQEKRGRLMVQLGSLENL</sequence>
<dbReference type="InterPro" id="IPR050510">
    <property type="entry name" value="Cation_transp_ATPase_P-type"/>
</dbReference>
<evidence type="ECO:0000256" key="8">
    <source>
        <dbReference type="ARBA" id="ARBA00038148"/>
    </source>
</evidence>
<keyword evidence="5" id="KW-1278">Translocase</keyword>
<dbReference type="InterPro" id="IPR023214">
    <property type="entry name" value="HAD_sf"/>
</dbReference>
<comment type="caution">
    <text evidence="11">The sequence shown here is derived from an EMBL/GenBank/DDBJ whole genome shotgun (WGS) entry which is preliminary data.</text>
</comment>
<dbReference type="InterPro" id="IPR023298">
    <property type="entry name" value="ATPase_P-typ_TM_dom_sf"/>
</dbReference>
<dbReference type="GO" id="GO:0030007">
    <property type="term" value="P:intracellular potassium ion homeostasis"/>
    <property type="evidence" value="ECO:0007669"/>
    <property type="project" value="TreeGrafter"/>
</dbReference>
<proteinExistence type="inferred from homology"/>
<dbReference type="SMART" id="SM00831">
    <property type="entry name" value="Cation_ATPase_N"/>
    <property type="match status" value="1"/>
</dbReference>
<feature type="transmembrane region" description="Helical" evidence="9">
    <location>
        <begin position="1022"/>
        <end position="1044"/>
    </location>
</feature>
<dbReference type="GO" id="GO:1902600">
    <property type="term" value="P:proton transmembrane transport"/>
    <property type="evidence" value="ECO:0007669"/>
    <property type="project" value="TreeGrafter"/>
</dbReference>
<dbReference type="PROSITE" id="PS00154">
    <property type="entry name" value="ATPASE_E1_E2"/>
    <property type="match status" value="1"/>
</dbReference>
<evidence type="ECO:0000256" key="2">
    <source>
        <dbReference type="ARBA" id="ARBA00022692"/>
    </source>
</evidence>
<dbReference type="Pfam" id="PF08282">
    <property type="entry name" value="Hydrolase_3"/>
    <property type="match status" value="1"/>
</dbReference>
<comment type="subcellular location">
    <subcellularLocation>
        <location evidence="1">Membrane</location>
        <topology evidence="1">Multi-pass membrane protein</topology>
    </subcellularLocation>
</comment>
<keyword evidence="7 9" id="KW-0472">Membrane</keyword>
<dbReference type="Gene3D" id="1.20.1110.10">
    <property type="entry name" value="Calcium-transporting ATPase, transmembrane domain"/>
    <property type="match status" value="1"/>
</dbReference>
<feature type="transmembrane region" description="Helical" evidence="9">
    <location>
        <begin position="1064"/>
        <end position="1085"/>
    </location>
</feature>
<dbReference type="Gene3D" id="2.70.150.10">
    <property type="entry name" value="Calcium-transporting ATPase, cytoplasmic transduction domain A"/>
    <property type="match status" value="1"/>
</dbReference>
<evidence type="ECO:0000256" key="3">
    <source>
        <dbReference type="ARBA" id="ARBA00022741"/>
    </source>
</evidence>
<dbReference type="SUPFAM" id="SSF81653">
    <property type="entry name" value="Calcium ATPase, transduction domain A"/>
    <property type="match status" value="1"/>
</dbReference>
<dbReference type="Pfam" id="PF00122">
    <property type="entry name" value="E1-E2_ATPase"/>
    <property type="match status" value="1"/>
</dbReference>
<feature type="transmembrane region" description="Helical" evidence="9">
    <location>
        <begin position="952"/>
        <end position="975"/>
    </location>
</feature>
<dbReference type="Proteomes" id="UP001210925">
    <property type="component" value="Unassembled WGS sequence"/>
</dbReference>
<dbReference type="NCBIfam" id="TIGR01494">
    <property type="entry name" value="ATPase_P-type"/>
    <property type="match status" value="2"/>
</dbReference>
<dbReference type="InterPro" id="IPR004014">
    <property type="entry name" value="ATPase_P-typ_cation-transptr_N"/>
</dbReference>
<dbReference type="InterPro" id="IPR001757">
    <property type="entry name" value="P_typ_ATPase"/>
</dbReference>
<comment type="similarity">
    <text evidence="8">Belongs to the cation transport ATPase (P-type) (TC 3.A.3) family.</text>
</comment>
<feature type="transmembrane region" description="Helical" evidence="9">
    <location>
        <begin position="1130"/>
        <end position="1153"/>
    </location>
</feature>
<feature type="transmembrane region" description="Helical" evidence="9">
    <location>
        <begin position="477"/>
        <end position="501"/>
    </location>
</feature>
<dbReference type="PRINTS" id="PR00120">
    <property type="entry name" value="HATPASE"/>
</dbReference>
<evidence type="ECO:0000259" key="10">
    <source>
        <dbReference type="SMART" id="SM00831"/>
    </source>
</evidence>
<dbReference type="GO" id="GO:0005886">
    <property type="term" value="C:plasma membrane"/>
    <property type="evidence" value="ECO:0007669"/>
    <property type="project" value="TreeGrafter"/>
</dbReference>
<dbReference type="AlphaFoldDB" id="A0AAD5UIJ0"/>
<keyword evidence="6 9" id="KW-1133">Transmembrane helix</keyword>
<dbReference type="Gene3D" id="3.40.50.1000">
    <property type="entry name" value="HAD superfamily/HAD-like"/>
    <property type="match status" value="1"/>
</dbReference>
<feature type="domain" description="Cation-transporting P-type ATPase N-terminal" evidence="10">
    <location>
        <begin position="202"/>
        <end position="276"/>
    </location>
</feature>
<evidence type="ECO:0000256" key="4">
    <source>
        <dbReference type="ARBA" id="ARBA00022840"/>
    </source>
</evidence>
<protein>
    <submittedName>
        <fullName evidence="11">P-type ATPase</fullName>
    </submittedName>
</protein>
<feature type="transmembrane region" description="Helical" evidence="9">
    <location>
        <begin position="981"/>
        <end position="1001"/>
    </location>
</feature>
<dbReference type="Pfam" id="PF13246">
    <property type="entry name" value="Cation_ATPase"/>
    <property type="match status" value="1"/>
</dbReference>
<dbReference type="SUPFAM" id="SSF81660">
    <property type="entry name" value="Metal cation-transporting ATPase, ATP-binding domain N"/>
    <property type="match status" value="1"/>
</dbReference>